<organism evidence="4 5">
    <name type="scientific">Agathobaculum butyriciproducens</name>
    <dbReference type="NCBI Taxonomy" id="1628085"/>
    <lineage>
        <taxon>Bacteria</taxon>
        <taxon>Bacillati</taxon>
        <taxon>Bacillota</taxon>
        <taxon>Clostridia</taxon>
        <taxon>Eubacteriales</taxon>
        <taxon>Butyricicoccaceae</taxon>
        <taxon>Agathobaculum</taxon>
    </lineage>
</organism>
<evidence type="ECO:0000256" key="1">
    <source>
        <dbReference type="ARBA" id="ARBA00023122"/>
    </source>
</evidence>
<dbReference type="InterPro" id="IPR000644">
    <property type="entry name" value="CBS_dom"/>
</dbReference>
<dbReference type="Pfam" id="PF00571">
    <property type="entry name" value="CBS"/>
    <property type="match status" value="2"/>
</dbReference>
<accession>A0AAW4VZR9</accession>
<dbReference type="AlphaFoldDB" id="A0AAW4VZR9"/>
<evidence type="ECO:0000259" key="3">
    <source>
        <dbReference type="PROSITE" id="PS51371"/>
    </source>
</evidence>
<dbReference type="InterPro" id="IPR046342">
    <property type="entry name" value="CBS_dom_sf"/>
</dbReference>
<dbReference type="PANTHER" id="PTHR43080:SF26">
    <property type="entry name" value="REGULATORY PROTEIN"/>
    <property type="match status" value="1"/>
</dbReference>
<dbReference type="Proteomes" id="UP001298753">
    <property type="component" value="Unassembled WGS sequence"/>
</dbReference>
<sequence length="131" mass="14686">MNISFFLKPKVEVSYLTESCPVQKAIDDMLHSGFTAIPVVDAKGKYAGTITEGDFLRLVLHYPKETLEQLTVGQVELRVHHRSVSIDARMEDMVDLVTAQNFVPVVDGRGIFCGIVTRRDVITYLCKQVQS</sequence>
<dbReference type="EMBL" id="JAJEPX010000019">
    <property type="protein sequence ID" value="MCC2176995.1"/>
    <property type="molecule type" value="Genomic_DNA"/>
</dbReference>
<feature type="domain" description="CBS" evidence="3">
    <location>
        <begin position="7"/>
        <end position="66"/>
    </location>
</feature>
<name>A0AAW4VZR9_9FIRM</name>
<protein>
    <submittedName>
        <fullName evidence="4">CBS domain-containing protein</fullName>
    </submittedName>
</protein>
<dbReference type="Gene3D" id="3.10.580.10">
    <property type="entry name" value="CBS-domain"/>
    <property type="match status" value="1"/>
</dbReference>
<reference evidence="4 5" key="1">
    <citation type="submission" date="2021-10" db="EMBL/GenBank/DDBJ databases">
        <title>Anaerobic single-cell dispensing facilitates the cultivation of human gut bacteria.</title>
        <authorList>
            <person name="Afrizal A."/>
        </authorList>
    </citation>
    <scope>NUCLEOTIDE SEQUENCE [LARGE SCALE GENOMIC DNA]</scope>
    <source>
        <strain evidence="4 5">CLA-AA-H270</strain>
    </source>
</reference>
<evidence type="ECO:0000256" key="2">
    <source>
        <dbReference type="PROSITE-ProRule" id="PRU00703"/>
    </source>
</evidence>
<evidence type="ECO:0000313" key="4">
    <source>
        <dbReference type="EMBL" id="MCC2176995.1"/>
    </source>
</evidence>
<dbReference type="SMART" id="SM00116">
    <property type="entry name" value="CBS"/>
    <property type="match status" value="2"/>
</dbReference>
<dbReference type="InterPro" id="IPR051257">
    <property type="entry name" value="Diverse_CBS-Domain"/>
</dbReference>
<proteinExistence type="predicted"/>
<keyword evidence="1 2" id="KW-0129">CBS domain</keyword>
<dbReference type="SUPFAM" id="SSF54631">
    <property type="entry name" value="CBS-domain pair"/>
    <property type="match status" value="1"/>
</dbReference>
<dbReference type="GeneID" id="98659750"/>
<dbReference type="PROSITE" id="PS51371">
    <property type="entry name" value="CBS"/>
    <property type="match status" value="1"/>
</dbReference>
<keyword evidence="5" id="KW-1185">Reference proteome</keyword>
<evidence type="ECO:0000313" key="5">
    <source>
        <dbReference type="Proteomes" id="UP001298753"/>
    </source>
</evidence>
<comment type="caution">
    <text evidence="4">The sequence shown here is derived from an EMBL/GenBank/DDBJ whole genome shotgun (WGS) entry which is preliminary data.</text>
</comment>
<dbReference type="PANTHER" id="PTHR43080">
    <property type="entry name" value="CBS DOMAIN-CONTAINING PROTEIN CBSX3, MITOCHONDRIAL"/>
    <property type="match status" value="1"/>
</dbReference>
<gene>
    <name evidence="4" type="ORF">LKD22_07630</name>
</gene>
<dbReference type="RefSeq" id="WP_110436061.1">
    <property type="nucleotide sequence ID" value="NZ_DBEZDI010000075.1"/>
</dbReference>